<protein>
    <submittedName>
        <fullName evidence="2">Uncharacterized protein</fullName>
    </submittedName>
</protein>
<accession>A0A7J7JGY0</accession>
<feature type="compositionally biased region" description="Basic and acidic residues" evidence="1">
    <location>
        <begin position="24"/>
        <end position="35"/>
    </location>
</feature>
<comment type="caution">
    <text evidence="2">The sequence shown here is derived from an EMBL/GenBank/DDBJ whole genome shotgun (WGS) entry which is preliminary data.</text>
</comment>
<sequence length="170" mass="19613">MNDETTNKDFISLYASKQSQSEWDVQRKRSFGERRQNRKKSHTGRLTDYTFNEIVVKSTLKENEDINWSALSKSANLKNANNKAPRNAGQVMKEIAEHVLKHPVKRKPKTRISWLNYKNLSLNIKRKASVTRLKIKKKRMIDNGEIDVGKTIVPIEYQTVQVQSDGTLVG</sequence>
<feature type="region of interest" description="Disordered" evidence="1">
    <location>
        <begin position="24"/>
        <end position="44"/>
    </location>
</feature>
<evidence type="ECO:0000313" key="2">
    <source>
        <dbReference type="EMBL" id="KAF6024861.1"/>
    </source>
</evidence>
<dbReference type="AlphaFoldDB" id="A0A7J7JGY0"/>
<reference evidence="2" key="1">
    <citation type="submission" date="2020-06" db="EMBL/GenBank/DDBJ databases">
        <title>Draft genome of Bugula neritina, a colonial animal packing powerful symbionts and potential medicines.</title>
        <authorList>
            <person name="Rayko M."/>
        </authorList>
    </citation>
    <scope>NUCLEOTIDE SEQUENCE [LARGE SCALE GENOMIC DNA]</scope>
    <source>
        <strain evidence="2">Kwan_BN1</strain>
    </source>
</reference>
<dbReference type="Proteomes" id="UP000593567">
    <property type="component" value="Unassembled WGS sequence"/>
</dbReference>
<name>A0A7J7JGY0_BUGNE</name>
<evidence type="ECO:0000256" key="1">
    <source>
        <dbReference type="SAM" id="MobiDB-lite"/>
    </source>
</evidence>
<proteinExistence type="predicted"/>
<dbReference type="EMBL" id="VXIV02002523">
    <property type="protein sequence ID" value="KAF6024861.1"/>
    <property type="molecule type" value="Genomic_DNA"/>
</dbReference>
<gene>
    <name evidence="2" type="ORF">EB796_016829</name>
</gene>
<evidence type="ECO:0000313" key="3">
    <source>
        <dbReference type="Proteomes" id="UP000593567"/>
    </source>
</evidence>
<organism evidence="2 3">
    <name type="scientific">Bugula neritina</name>
    <name type="common">Brown bryozoan</name>
    <name type="synonym">Sertularia neritina</name>
    <dbReference type="NCBI Taxonomy" id="10212"/>
    <lineage>
        <taxon>Eukaryota</taxon>
        <taxon>Metazoa</taxon>
        <taxon>Spiralia</taxon>
        <taxon>Lophotrochozoa</taxon>
        <taxon>Bryozoa</taxon>
        <taxon>Gymnolaemata</taxon>
        <taxon>Cheilostomatida</taxon>
        <taxon>Flustrina</taxon>
        <taxon>Buguloidea</taxon>
        <taxon>Bugulidae</taxon>
        <taxon>Bugula</taxon>
    </lineage>
</organism>
<keyword evidence="3" id="KW-1185">Reference proteome</keyword>